<keyword evidence="2" id="KW-1185">Reference proteome</keyword>
<protein>
    <submittedName>
        <fullName evidence="1">Uncharacterized protein</fullName>
    </submittedName>
</protein>
<comment type="caution">
    <text evidence="1">The sequence shown here is derived from an EMBL/GenBank/DDBJ whole genome shotgun (WGS) entry which is preliminary data.</text>
</comment>
<sequence length="1561" mass="166964">MFTVKATYRGQTRKISFANVNTFPSFEELCNQLYRVFPISHNYYLSKLLFSPSNQASRILIAKEVHSADDYDQCVGPFLHQSWSNPLLRFAVYEETPHKAPGASSASSVRWSAYSASDTVVDNDSSVSTVLGYGLGLPNTSPAPNHVPLPLPMPFMVPPPPIIYSSPPRAYTQAPMDVDTAPASQTYRPRPGALLSPQAPPPPPPPAPRASSPQRCACVDGKKQIEDLLTSFKADLDNVLTSTFGSSPTHGSNAGVPRSPPVQVQQPISPPKMQTTSLDQSWSCIAHWCDTCMKRFSGPWHACLKCPVIQCTGCQSAFPNGHMICQYSSDSLHSFSKRTCPSCPRPWSPLRSWQPPVTEPASSTSSAFSTLPPLPNLAPAPPPPCLYVPGKPILPWEQIYTPAPVSAFVPPSPSVASPRLVPDAPALPCVSPPAASPNAPVQDANTPAVPPVVVHEGIICDACNGTVEGVRHKCLDCPDYDLCTGCIMSGSAERHNPFHEFFEISEPGRVIVHTVFSGEGEREPTPSTRAPPAPAAPTAVSPPVVEAVPVHAANCDMCDSRIHGDRYKCLVCPDFDTCSSCFAIADEQHPQHSFVKITDPKQYIRRASSRQVTQVARHFATCDICKHGINGIRYKCMHSDCPDFDLCEACEALPIPVHPATHPLLKMRSVDTIIPTVYRGAARVPSRVASPALSYYDQVASPRPMPAGARLSQSPIPLPPSFSVPCPPYPVLGFSAPSSPERSHFSASPPSPRSPALSIPGGFDSPRLNAASPEPGLIANHNHNFADGLSLYAYPTLSPSTPSLTARPPIPQFVQQEEVTVSLSDSFSPQVPAISTPEPAIVTSNASSGRATPDHKTSDASAPSEGSSSTFRLPPLSLDNGSDLLREFWPRVAQEFNHLLSLQTDNGAQVSTPNVSTESPLTGEALLSRPLPFTVPRHVLSTPDVSANALSSLAALLNVDVTQHRAPSPPKEATPKSPIVKLPKSEDATVNPPVAPVVILPPSVSPPVAPKIATPIPEPPVVLHATFIEDITVPDGQVFPPGAEFVKTWKMLNDSDKPWPENTELVYVAGDTLSRGSLTPKSVGFVAGNTEVELSTGELKAPDTPGRYVSYWRLRAGNGGLFGNSIWIDITVQEPSRRSTSDFSPSSSIIVPSKAQTASEAGAQTMPITEQNLSSMPSSTSISATVSLASTNTDVASDAGSVGSDVSLISMPSSSVADFDDDEDEEDEAVVWEDSRSHFSNERPPTNTENIEYVLLFDDNSSEEESFPFVLSTAFSSTLSGGNPAATLFIGDAKPSDETLGVIALNFTQPMITYISSPLPSTDNNTAVFDVRWFTPVGKEVPLCGHGTIAAAGAIWSSPGMVSDDVDTLEFHAVSGAMLKVHKGDGRWYEIHLPAGSVEPVSEAEWAHVAGLVSQAMGKEVHVKFIGKGGKGFEHMVLIELEPEDDLEGCVVDNSALRTTGFYINIITTASPKNEASGARFVSRMFAPLRILGGEDHVCGSAHCVLTPYWSRKLGGASSSEIKARQVSPRGGDLKVSWNQDEETVGLKGELRLLGRGELFV</sequence>
<accession>A0ACB7IXH6</accession>
<gene>
    <name evidence="1" type="ORF">CCMSSC00406_0002774</name>
</gene>
<organism evidence="1 2">
    <name type="scientific">Pleurotus cornucopiae</name>
    <name type="common">Cornucopia mushroom</name>
    <dbReference type="NCBI Taxonomy" id="5321"/>
    <lineage>
        <taxon>Eukaryota</taxon>
        <taxon>Fungi</taxon>
        <taxon>Dikarya</taxon>
        <taxon>Basidiomycota</taxon>
        <taxon>Agaricomycotina</taxon>
        <taxon>Agaricomycetes</taxon>
        <taxon>Agaricomycetidae</taxon>
        <taxon>Agaricales</taxon>
        <taxon>Pleurotineae</taxon>
        <taxon>Pleurotaceae</taxon>
        <taxon>Pleurotus</taxon>
    </lineage>
</organism>
<name>A0ACB7IXH6_PLECO</name>
<proteinExistence type="predicted"/>
<evidence type="ECO:0000313" key="2">
    <source>
        <dbReference type="Proteomes" id="UP000824881"/>
    </source>
</evidence>
<evidence type="ECO:0000313" key="1">
    <source>
        <dbReference type="EMBL" id="KAG9222439.1"/>
    </source>
</evidence>
<dbReference type="Proteomes" id="UP000824881">
    <property type="component" value="Unassembled WGS sequence"/>
</dbReference>
<reference evidence="1 2" key="1">
    <citation type="journal article" date="2021" name="Appl. Environ. Microbiol.">
        <title>Genetic linkage and physical mapping for an oyster mushroom Pleurotus cornucopiae and QTL analysis for the trait cap color.</title>
        <authorList>
            <person name="Zhang Y."/>
            <person name="Gao W."/>
            <person name="Sonnenberg A."/>
            <person name="Chen Q."/>
            <person name="Zhang J."/>
            <person name="Huang C."/>
        </authorList>
    </citation>
    <scope>NUCLEOTIDE SEQUENCE [LARGE SCALE GENOMIC DNA]</scope>
    <source>
        <strain evidence="1">CCMSSC00406</strain>
    </source>
</reference>
<dbReference type="EMBL" id="WQMT02000005">
    <property type="protein sequence ID" value="KAG9222439.1"/>
    <property type="molecule type" value="Genomic_DNA"/>
</dbReference>